<evidence type="ECO:0000313" key="1">
    <source>
        <dbReference type="EMBL" id="CAG8711996.1"/>
    </source>
</evidence>
<accession>A0A9N9HY63</accession>
<sequence length="164" mass="19626">MKLDENESTYSNPKNFLSLLYPYLSEKLPIDRFAIDNNRYFNFMGRKEFRNVLETINKLRSGTGYMKLFVYVDPVDYTKSVLFLAYHDNDAKINEINSCENFENIVDFCKKLQFKEKLYFIIDQMNALDELDNTGTMLHLMQKQTGELKIKLYGRFNEEEMEEW</sequence>
<gene>
    <name evidence="1" type="ORF">FMOSSE_LOCUS14388</name>
</gene>
<reference evidence="1" key="1">
    <citation type="submission" date="2021-06" db="EMBL/GenBank/DDBJ databases">
        <authorList>
            <person name="Kallberg Y."/>
            <person name="Tangrot J."/>
            <person name="Rosling A."/>
        </authorList>
    </citation>
    <scope>NUCLEOTIDE SEQUENCE</scope>
    <source>
        <strain evidence="1">87-6 pot B 2015</strain>
    </source>
</reference>
<evidence type="ECO:0000313" key="2">
    <source>
        <dbReference type="Proteomes" id="UP000789375"/>
    </source>
</evidence>
<name>A0A9N9HY63_FUNMO</name>
<protein>
    <submittedName>
        <fullName evidence="1">15999_t:CDS:1</fullName>
    </submittedName>
</protein>
<proteinExistence type="predicted"/>
<dbReference type="EMBL" id="CAJVPP010010824">
    <property type="protein sequence ID" value="CAG8711996.1"/>
    <property type="molecule type" value="Genomic_DNA"/>
</dbReference>
<dbReference type="Proteomes" id="UP000789375">
    <property type="component" value="Unassembled WGS sequence"/>
</dbReference>
<keyword evidence="2" id="KW-1185">Reference proteome</keyword>
<dbReference type="AlphaFoldDB" id="A0A9N9HY63"/>
<organism evidence="1 2">
    <name type="scientific">Funneliformis mosseae</name>
    <name type="common">Endomycorrhizal fungus</name>
    <name type="synonym">Glomus mosseae</name>
    <dbReference type="NCBI Taxonomy" id="27381"/>
    <lineage>
        <taxon>Eukaryota</taxon>
        <taxon>Fungi</taxon>
        <taxon>Fungi incertae sedis</taxon>
        <taxon>Mucoromycota</taxon>
        <taxon>Glomeromycotina</taxon>
        <taxon>Glomeromycetes</taxon>
        <taxon>Glomerales</taxon>
        <taxon>Glomeraceae</taxon>
        <taxon>Funneliformis</taxon>
    </lineage>
</organism>
<comment type="caution">
    <text evidence="1">The sequence shown here is derived from an EMBL/GenBank/DDBJ whole genome shotgun (WGS) entry which is preliminary data.</text>
</comment>